<dbReference type="InterPro" id="IPR038332">
    <property type="entry name" value="PPE_sf"/>
</dbReference>
<evidence type="ECO:0000256" key="2">
    <source>
        <dbReference type="SAM" id="MobiDB-lite"/>
    </source>
</evidence>
<evidence type="ECO:0000259" key="3">
    <source>
        <dbReference type="Pfam" id="PF00823"/>
    </source>
</evidence>
<feature type="domain" description="PPE" evidence="3">
    <location>
        <begin position="1"/>
        <end position="142"/>
    </location>
</feature>
<dbReference type="PANTHER" id="PTHR46766:SF1">
    <property type="entry name" value="GLUTAMINE-RICH PROTEIN 2"/>
    <property type="match status" value="1"/>
</dbReference>
<evidence type="ECO:0000256" key="1">
    <source>
        <dbReference type="ARBA" id="ARBA00010652"/>
    </source>
</evidence>
<feature type="region of interest" description="Disordered" evidence="2">
    <location>
        <begin position="355"/>
        <end position="396"/>
    </location>
</feature>
<accession>X8BET7</accession>
<dbReference type="PATRIC" id="fig|1299334.3.peg.4660"/>
<proteinExistence type="inferred from homology"/>
<organism evidence="4">
    <name type="scientific">Mycobacterium xenopi 4042</name>
    <dbReference type="NCBI Taxonomy" id="1299334"/>
    <lineage>
        <taxon>Bacteria</taxon>
        <taxon>Bacillati</taxon>
        <taxon>Actinomycetota</taxon>
        <taxon>Actinomycetes</taxon>
        <taxon>Mycobacteriales</taxon>
        <taxon>Mycobacteriaceae</taxon>
        <taxon>Mycobacterium</taxon>
    </lineage>
</organism>
<feature type="compositionally biased region" description="Basic residues" evidence="2">
    <location>
        <begin position="355"/>
        <end position="375"/>
    </location>
</feature>
<dbReference type="SUPFAM" id="SSF140459">
    <property type="entry name" value="PE/PPE dimer-like"/>
    <property type="match status" value="1"/>
</dbReference>
<name>X8BET7_MYCXE</name>
<feature type="compositionally biased region" description="Low complexity" evidence="2">
    <location>
        <begin position="382"/>
        <end position="396"/>
    </location>
</feature>
<reference evidence="4" key="1">
    <citation type="submission" date="2014-01" db="EMBL/GenBank/DDBJ databases">
        <authorList>
            <person name="Brown-Elliot B."/>
            <person name="Wallace R."/>
            <person name="Lenaerts A."/>
            <person name="Ordway D."/>
            <person name="DeGroote M.A."/>
            <person name="Parker T."/>
            <person name="Sizemore C."/>
            <person name="Tallon L.J."/>
            <person name="Sadzewicz L.K."/>
            <person name="Sengamalay N."/>
            <person name="Fraser C.M."/>
            <person name="Hine E."/>
            <person name="Shefchek K.A."/>
            <person name="Das S.P."/>
            <person name="Tettelin H."/>
        </authorList>
    </citation>
    <scope>NUCLEOTIDE SEQUENCE [LARGE SCALE GENOMIC DNA]</scope>
    <source>
        <strain evidence="4">4042</strain>
    </source>
</reference>
<evidence type="ECO:0000313" key="4">
    <source>
        <dbReference type="EMBL" id="EUA42647.1"/>
    </source>
</evidence>
<dbReference type="Gene3D" id="1.20.1260.20">
    <property type="entry name" value="PPE superfamily"/>
    <property type="match status" value="1"/>
</dbReference>
<dbReference type="GO" id="GO:0052572">
    <property type="term" value="P:response to host immune response"/>
    <property type="evidence" value="ECO:0007669"/>
    <property type="project" value="TreeGrafter"/>
</dbReference>
<protein>
    <submittedName>
        <fullName evidence="4">PPE family protein</fullName>
    </submittedName>
</protein>
<dbReference type="EMBL" id="JAOB01000042">
    <property type="protein sequence ID" value="EUA42647.1"/>
    <property type="molecule type" value="Genomic_DNA"/>
</dbReference>
<dbReference type="InterPro" id="IPR000030">
    <property type="entry name" value="PPE_dom"/>
</dbReference>
<sequence>MLAAAAAWDALAADLQSTAASYGSLISGLTSGSWAGPSSASMVAAAAPYVEWMSTAAAQAKEAAAQARVAVSAYEAAFAATVPPPVIAANRSQLASLLATNVFGQNLPAIAATEAQYAEMWAQDAAVMYGYAGSSAAATQMTPFSAPPQTTNVAGLASQSAAVAQATGASSGTGTQSILSGIPQILQQLASASTQYNAAMGNLLNAMTGNSSTGSMYSSMFSVAASLTKGSTIANDSMSVPNMGMVQFKTFFKPRSTFPRYPNHRWVPAWVTYGRWHRPARRGRYRRVWARRRRWERCRCRLPGRRLLPRSGWRPTCYQAAVWLPLQRLTSRGACSGRWLRGVWLAGRWAPLHPGRRRDRHPRPCRVGQRRKRTGQARPGDRPTTAATGRRAALAS</sequence>
<comment type="similarity">
    <text evidence="1">Belongs to the mycobacterial PPE family.</text>
</comment>
<dbReference type="Pfam" id="PF00823">
    <property type="entry name" value="PPE"/>
    <property type="match status" value="1"/>
</dbReference>
<dbReference type="AlphaFoldDB" id="X8BET7"/>
<comment type="caution">
    <text evidence="4">The sequence shown here is derived from an EMBL/GenBank/DDBJ whole genome shotgun (WGS) entry which is preliminary data.</text>
</comment>
<dbReference type="PANTHER" id="PTHR46766">
    <property type="entry name" value="GLUTAMINE-RICH PROTEIN 2"/>
    <property type="match status" value="1"/>
</dbReference>
<gene>
    <name evidence="4" type="ORF">I553_6507</name>
</gene>